<dbReference type="EMBL" id="UYRW01000233">
    <property type="protein sequence ID" value="VDK64772.1"/>
    <property type="molecule type" value="Genomic_DNA"/>
</dbReference>
<evidence type="ECO:0000256" key="4">
    <source>
        <dbReference type="ARBA" id="ARBA00022475"/>
    </source>
</evidence>
<dbReference type="Proteomes" id="UP000271087">
    <property type="component" value="Unassembled WGS sequence"/>
</dbReference>
<dbReference type="AlphaFoldDB" id="A0A182E191"/>
<accession>A0A182E191</accession>
<evidence type="ECO:0000313" key="15">
    <source>
        <dbReference type="WBParaSite" id="nOo.2.0.1.t01724-RA"/>
    </source>
</evidence>
<dbReference type="GO" id="GO:0005243">
    <property type="term" value="F:gap junction channel activity"/>
    <property type="evidence" value="ECO:0007669"/>
    <property type="project" value="TreeGrafter"/>
</dbReference>
<comment type="subcellular location">
    <subcellularLocation>
        <location evidence="1">Cell junction</location>
        <location evidence="1">Gap junction</location>
    </subcellularLocation>
    <subcellularLocation>
        <location evidence="2 12">Cell membrane</location>
        <topology evidence="2 12">Multi-pass membrane protein</topology>
    </subcellularLocation>
</comment>
<evidence type="ECO:0000256" key="5">
    <source>
        <dbReference type="ARBA" id="ARBA00022692"/>
    </source>
</evidence>
<dbReference type="Pfam" id="PF00876">
    <property type="entry name" value="Innexin"/>
    <property type="match status" value="1"/>
</dbReference>
<comment type="caution">
    <text evidence="12">Lacks conserved residue(s) required for the propagation of feature annotation.</text>
</comment>
<feature type="transmembrane region" description="Helical" evidence="12">
    <location>
        <begin position="295"/>
        <end position="320"/>
    </location>
</feature>
<keyword evidence="11 12" id="KW-0407">Ion channel</keyword>
<name>A0A182E191_ONCOC</name>
<evidence type="ECO:0000256" key="2">
    <source>
        <dbReference type="ARBA" id="ARBA00004651"/>
    </source>
</evidence>
<keyword evidence="3 12" id="KW-0813">Transport</keyword>
<dbReference type="PRINTS" id="PR01262">
    <property type="entry name" value="INNEXIN"/>
</dbReference>
<keyword evidence="10 12" id="KW-0472">Membrane</keyword>
<dbReference type="GO" id="GO:0034220">
    <property type="term" value="P:monoatomic ion transmembrane transport"/>
    <property type="evidence" value="ECO:0007669"/>
    <property type="project" value="UniProtKB-KW"/>
</dbReference>
<comment type="function">
    <text evidence="12">Structural component of the gap junctions.</text>
</comment>
<gene>
    <name evidence="12" type="primary">inx</name>
    <name evidence="13" type="ORF">NOO_LOCUS1724</name>
</gene>
<keyword evidence="6" id="KW-0303">Gap junction</keyword>
<evidence type="ECO:0000256" key="3">
    <source>
        <dbReference type="ARBA" id="ARBA00022448"/>
    </source>
</evidence>
<protein>
    <recommendedName>
        <fullName evidence="12">Innexin</fullName>
    </recommendedName>
</protein>
<dbReference type="PANTHER" id="PTHR11893">
    <property type="entry name" value="INNEXIN"/>
    <property type="match status" value="1"/>
</dbReference>
<evidence type="ECO:0000313" key="13">
    <source>
        <dbReference type="EMBL" id="VDK64772.1"/>
    </source>
</evidence>
<keyword evidence="7" id="KW-0965">Cell junction</keyword>
<dbReference type="GO" id="GO:0005921">
    <property type="term" value="C:gap junction"/>
    <property type="evidence" value="ECO:0007669"/>
    <property type="project" value="UniProtKB-SubCell"/>
</dbReference>
<sequence>MFEIPFLEKLLSTLINTYYLNDIVDRLHGKITVVVLILCAMFVGAKQQFGQPIQCMLPAHLDRNSWTNYGQYYCFLQNTYRLAYNKTIPDANNRAEYHANNAINYYQWVPFFLTIQALCFYIPGWLWITLQSQRTLDMEAIVREAISLERTFKFEDRRKKLTNLIDYIALGLKMTMNMNTYRTSARQEPKPTTRFSRLKKKWHKYRLDSVNGISVALYFVSKLLNVVNDIVQLYIIGRFIGFNTFFWPFTKMSFTSSYFPLVTFCDMERQILGRMEINTLQCVLMLNFINEKVFFMLWCWIFLLFVISLANFIVTFVQYVPLQCREISIKFYLQEGELDEWGCFLLKDKRHLHIYVVEFLGLDGTLLLRFLNNHAGIIVTRVITVGLWQYFCLFYQDSGFCTSREIVVNVEKSKIADSYSLSPSPIP</sequence>
<keyword evidence="5 12" id="KW-0812">Transmembrane</keyword>
<dbReference type="WBParaSite" id="nOo.2.0.1.t01724-RA">
    <property type="protein sequence ID" value="nOo.2.0.1.t01724-RA"/>
    <property type="gene ID" value="nOo.2.0.1.g01724"/>
</dbReference>
<reference evidence="15" key="1">
    <citation type="submission" date="2016-06" db="UniProtKB">
        <authorList>
            <consortium name="WormBaseParasite"/>
        </authorList>
    </citation>
    <scope>IDENTIFICATION</scope>
</reference>
<reference evidence="13 14" key="2">
    <citation type="submission" date="2018-08" db="EMBL/GenBank/DDBJ databases">
        <authorList>
            <person name="Laetsch R D."/>
            <person name="Stevens L."/>
            <person name="Kumar S."/>
            <person name="Blaxter L. M."/>
        </authorList>
    </citation>
    <scope>NUCLEOTIDE SEQUENCE [LARGE SCALE GENOMIC DNA]</scope>
</reference>
<dbReference type="OrthoDB" id="5867527at2759"/>
<dbReference type="PANTHER" id="PTHR11893:SF20">
    <property type="entry name" value="INNEXIN-3"/>
    <property type="match status" value="1"/>
</dbReference>
<evidence type="ECO:0000256" key="7">
    <source>
        <dbReference type="ARBA" id="ARBA00022949"/>
    </source>
</evidence>
<keyword evidence="9 12" id="KW-0406">Ion transport</keyword>
<evidence type="ECO:0000256" key="1">
    <source>
        <dbReference type="ARBA" id="ARBA00004610"/>
    </source>
</evidence>
<keyword evidence="8 12" id="KW-1133">Transmembrane helix</keyword>
<evidence type="ECO:0000256" key="10">
    <source>
        <dbReference type="ARBA" id="ARBA00023136"/>
    </source>
</evidence>
<dbReference type="InterPro" id="IPR000990">
    <property type="entry name" value="Innexin"/>
</dbReference>
<evidence type="ECO:0000313" key="14">
    <source>
        <dbReference type="Proteomes" id="UP000271087"/>
    </source>
</evidence>
<evidence type="ECO:0000256" key="11">
    <source>
        <dbReference type="ARBA" id="ARBA00023303"/>
    </source>
</evidence>
<evidence type="ECO:0000256" key="9">
    <source>
        <dbReference type="ARBA" id="ARBA00023065"/>
    </source>
</evidence>
<keyword evidence="4" id="KW-1003">Cell membrane</keyword>
<comment type="similarity">
    <text evidence="12">Belongs to the pannexin family.</text>
</comment>
<feature type="transmembrane region" description="Helical" evidence="12">
    <location>
        <begin position="230"/>
        <end position="250"/>
    </location>
</feature>
<keyword evidence="14" id="KW-1185">Reference proteome</keyword>
<organism evidence="15">
    <name type="scientific">Onchocerca ochengi</name>
    <name type="common">Filarial nematode worm</name>
    <dbReference type="NCBI Taxonomy" id="42157"/>
    <lineage>
        <taxon>Eukaryota</taxon>
        <taxon>Metazoa</taxon>
        <taxon>Ecdysozoa</taxon>
        <taxon>Nematoda</taxon>
        <taxon>Chromadorea</taxon>
        <taxon>Rhabditida</taxon>
        <taxon>Spirurina</taxon>
        <taxon>Spiruromorpha</taxon>
        <taxon>Filarioidea</taxon>
        <taxon>Onchocercidae</taxon>
        <taxon>Onchocerca</taxon>
    </lineage>
</organism>
<evidence type="ECO:0000256" key="6">
    <source>
        <dbReference type="ARBA" id="ARBA00022868"/>
    </source>
</evidence>
<evidence type="ECO:0000256" key="12">
    <source>
        <dbReference type="RuleBase" id="RU010713"/>
    </source>
</evidence>
<dbReference type="GO" id="GO:0005886">
    <property type="term" value="C:plasma membrane"/>
    <property type="evidence" value="ECO:0007669"/>
    <property type="project" value="UniProtKB-SubCell"/>
</dbReference>
<dbReference type="PROSITE" id="PS51013">
    <property type="entry name" value="PANNEXIN"/>
    <property type="match status" value="1"/>
</dbReference>
<feature type="transmembrane region" description="Helical" evidence="12">
    <location>
        <begin position="105"/>
        <end position="128"/>
    </location>
</feature>
<evidence type="ECO:0000256" key="8">
    <source>
        <dbReference type="ARBA" id="ARBA00022989"/>
    </source>
</evidence>
<dbReference type="STRING" id="42157.A0A182E191"/>
<proteinExistence type="inferred from homology"/>